<keyword evidence="4" id="KW-1242">Viral contractile tail ejection system</keyword>
<proteinExistence type="inferred from homology"/>
<dbReference type="Pfam" id="PF17481">
    <property type="entry name" value="Phage_sheath_domII"/>
    <property type="match status" value="1"/>
</dbReference>
<dbReference type="Pfam" id="PF04984">
    <property type="entry name" value="Phage_sheath_1"/>
    <property type="match status" value="1"/>
</dbReference>
<feature type="domain" description="Tail sheath protein C-terminal" evidence="10">
    <location>
        <begin position="337"/>
        <end position="435"/>
    </location>
</feature>
<evidence type="ECO:0000259" key="8">
    <source>
        <dbReference type="Pfam" id="PF04984"/>
    </source>
</evidence>
<keyword evidence="5" id="KW-0946">Virion</keyword>
<keyword evidence="3" id="KW-1227">Viral tail protein</keyword>
<keyword evidence="7" id="KW-1160">Virus entry into host cell</keyword>
<keyword evidence="5" id="KW-1229">Viral tail sheath protein</keyword>
<dbReference type="EMBL" id="BK014682">
    <property type="protein sequence ID" value="DAD67624.1"/>
    <property type="molecule type" value="Genomic_DNA"/>
</dbReference>
<dbReference type="Gene3D" id="3.30.360.90">
    <property type="match status" value="1"/>
</dbReference>
<evidence type="ECO:0000313" key="12">
    <source>
        <dbReference type="EMBL" id="DAD67624.1"/>
    </source>
</evidence>
<feature type="domain" description="Tail sheath protein subtilisin-like" evidence="8">
    <location>
        <begin position="184"/>
        <end position="328"/>
    </location>
</feature>
<name>A0A8S5LCF4_9CAUD</name>
<feature type="domain" description="Tail sheath protein Gp18-like" evidence="11">
    <location>
        <begin position="35"/>
        <end position="95"/>
    </location>
</feature>
<evidence type="ECO:0000259" key="9">
    <source>
        <dbReference type="Pfam" id="PF17481"/>
    </source>
</evidence>
<comment type="similarity">
    <text evidence="1">Belongs to the myoviridae tail sheath protein family.</text>
</comment>
<dbReference type="Pfam" id="PF22671">
    <property type="entry name" value="Gp18_domIII_N"/>
    <property type="match status" value="1"/>
</dbReference>
<dbReference type="Gene3D" id="2.60.40.4290">
    <property type="match status" value="1"/>
</dbReference>
<evidence type="ECO:0000256" key="6">
    <source>
        <dbReference type="ARBA" id="ARBA00023009"/>
    </source>
</evidence>
<organism evidence="12">
    <name type="scientific">Siphoviridae sp. ctYKh4</name>
    <dbReference type="NCBI Taxonomy" id="2823586"/>
    <lineage>
        <taxon>Viruses</taxon>
        <taxon>Duplodnaviria</taxon>
        <taxon>Heunggongvirae</taxon>
        <taxon>Uroviricota</taxon>
        <taxon>Caudoviricetes</taxon>
    </lineage>
</organism>
<protein>
    <submittedName>
        <fullName evidence="12">Tail sheath protein</fullName>
    </submittedName>
</protein>
<keyword evidence="2" id="KW-1162">Viral penetration into host cytoplasm</keyword>
<evidence type="ECO:0000256" key="1">
    <source>
        <dbReference type="ARBA" id="ARBA00008005"/>
    </source>
</evidence>
<evidence type="ECO:0000256" key="4">
    <source>
        <dbReference type="ARBA" id="ARBA00022766"/>
    </source>
</evidence>
<dbReference type="InterPro" id="IPR035089">
    <property type="entry name" value="Phage_sheath_subtilisin"/>
</dbReference>
<evidence type="ECO:0000256" key="2">
    <source>
        <dbReference type="ARBA" id="ARBA00022595"/>
    </source>
</evidence>
<dbReference type="GO" id="GO:0099000">
    <property type="term" value="P:symbiont genome ejection through host cell envelope, contractile tail mechanism"/>
    <property type="evidence" value="ECO:0007669"/>
    <property type="project" value="UniProtKB-KW"/>
</dbReference>
<dbReference type="Gene3D" id="3.30.1370.220">
    <property type="match status" value="1"/>
</dbReference>
<evidence type="ECO:0000259" key="10">
    <source>
        <dbReference type="Pfam" id="PF17482"/>
    </source>
</evidence>
<dbReference type="Gene3D" id="3.40.50.11790">
    <property type="match status" value="1"/>
</dbReference>
<sequence length="436" mass="46946">MALGGGTFLTQNKVLPGAYINFISVATASTNMSDRGYAAMGLELDWGQEGKIFEVTNGDFQKNSMKIFGHSYGDDCMKGLRDLFKNIQTLYAYRLNGGGTKAANTFATALYGGTRGNDIKIAVQANVDDNQLFDVQTWLDGVLMDTQTVKKASELVANDYVTFKTSASLAVTAATALAGGTDGTANTAAHQAFLDKVESYPSINAIGYVGTDTATKGLYAAFAKRMRDEVGVKFQAVVYGQAADYEGVINVKNKVLDDGANEASLVYWVTGVAAGTAVNASATNKIYDGEFDINVDYTQSQLEAAIKAGEFTLHQVGSDVRVLTDINSLVTTTANKGDVFKDNQTIRVCDQIATDIANLFVTKYLGVVPNDASGRTSLWADIVKHHENMQSIRAIEKFTDEDVTVDQGETKKSVVVTDNITVVNTMEKLYMTVYVA</sequence>
<dbReference type="Gene3D" id="3.30.1490.360">
    <property type="match status" value="1"/>
</dbReference>
<reference evidence="12" key="1">
    <citation type="journal article" date="2021" name="Proc. Natl. Acad. Sci. U.S.A.">
        <title>A Catalog of Tens of Thousands of Viruses from Human Metagenomes Reveals Hidden Associations with Chronic Diseases.</title>
        <authorList>
            <person name="Tisza M.J."/>
            <person name="Buck C.B."/>
        </authorList>
    </citation>
    <scope>NUCLEOTIDE SEQUENCE</scope>
    <source>
        <strain evidence="12">CtYKh4</strain>
    </source>
</reference>
<evidence type="ECO:0000256" key="5">
    <source>
        <dbReference type="ARBA" id="ARBA00023003"/>
    </source>
</evidence>
<feature type="domain" description="Phage tail sheath protein-like beta-sandwich" evidence="9">
    <location>
        <begin position="99"/>
        <end position="182"/>
    </location>
</feature>
<evidence type="ECO:0000256" key="7">
    <source>
        <dbReference type="ARBA" id="ARBA00023296"/>
    </source>
</evidence>
<evidence type="ECO:0000259" key="11">
    <source>
        <dbReference type="Pfam" id="PF22671"/>
    </source>
</evidence>
<keyword evidence="6" id="KW-1171">Viral genome ejection through host cell envelope</keyword>
<dbReference type="InterPro" id="IPR054564">
    <property type="entry name" value="Gp18_domIII_N"/>
</dbReference>
<dbReference type="InterPro" id="IPR035326">
    <property type="entry name" value="Beta_sandwich_Seath"/>
</dbReference>
<dbReference type="GO" id="GO:0098027">
    <property type="term" value="C:virus tail, sheath"/>
    <property type="evidence" value="ECO:0007669"/>
    <property type="project" value="UniProtKB-KW"/>
</dbReference>
<dbReference type="Pfam" id="PF17482">
    <property type="entry name" value="Phage_sheath_1C"/>
    <property type="match status" value="1"/>
</dbReference>
<evidence type="ECO:0000256" key="3">
    <source>
        <dbReference type="ARBA" id="ARBA00022732"/>
    </source>
</evidence>
<dbReference type="InterPro" id="IPR020287">
    <property type="entry name" value="Tail_sheath_C"/>
</dbReference>
<accession>A0A8S5LCF4</accession>